<accession>A0A0C9T4U5</accession>
<dbReference type="HOGENOM" id="CLU_2832847_0_0_1"/>
<feature type="compositionally biased region" description="Polar residues" evidence="1">
    <location>
        <begin position="57"/>
        <end position="66"/>
    </location>
</feature>
<evidence type="ECO:0000313" key="3">
    <source>
        <dbReference type="Proteomes" id="UP000054279"/>
    </source>
</evidence>
<protein>
    <submittedName>
        <fullName evidence="2">Uncharacterized protein</fullName>
    </submittedName>
</protein>
<keyword evidence="3" id="KW-1185">Reference proteome</keyword>
<dbReference type="AlphaFoldDB" id="A0A0C9T4U5"/>
<dbReference type="EMBL" id="KN837571">
    <property type="protein sequence ID" value="KIJ23883.1"/>
    <property type="molecule type" value="Genomic_DNA"/>
</dbReference>
<feature type="region of interest" description="Disordered" evidence="1">
    <location>
        <begin position="1"/>
        <end position="66"/>
    </location>
</feature>
<feature type="compositionally biased region" description="Basic and acidic residues" evidence="1">
    <location>
        <begin position="31"/>
        <end position="51"/>
    </location>
</feature>
<name>A0A0C9T4U5_SPHS4</name>
<gene>
    <name evidence="2" type="ORF">M422DRAFT_275460</name>
</gene>
<sequence>MGGRKKPWWLSGVVPETREREKKKRKRKNAKERARELRSPHRRKSQADRLRGYSSEGRISNDSFSG</sequence>
<evidence type="ECO:0000256" key="1">
    <source>
        <dbReference type="SAM" id="MobiDB-lite"/>
    </source>
</evidence>
<feature type="compositionally biased region" description="Basic residues" evidence="1">
    <location>
        <begin position="21"/>
        <end position="30"/>
    </location>
</feature>
<evidence type="ECO:0000313" key="2">
    <source>
        <dbReference type="EMBL" id="KIJ23883.1"/>
    </source>
</evidence>
<proteinExistence type="predicted"/>
<dbReference type="Proteomes" id="UP000054279">
    <property type="component" value="Unassembled WGS sequence"/>
</dbReference>
<reference evidence="2 3" key="1">
    <citation type="submission" date="2014-06" db="EMBL/GenBank/DDBJ databases">
        <title>Evolutionary Origins and Diversification of the Mycorrhizal Mutualists.</title>
        <authorList>
            <consortium name="DOE Joint Genome Institute"/>
            <consortium name="Mycorrhizal Genomics Consortium"/>
            <person name="Kohler A."/>
            <person name="Kuo A."/>
            <person name="Nagy L.G."/>
            <person name="Floudas D."/>
            <person name="Copeland A."/>
            <person name="Barry K.W."/>
            <person name="Cichocki N."/>
            <person name="Veneault-Fourrey C."/>
            <person name="LaButti K."/>
            <person name="Lindquist E.A."/>
            <person name="Lipzen A."/>
            <person name="Lundell T."/>
            <person name="Morin E."/>
            <person name="Murat C."/>
            <person name="Riley R."/>
            <person name="Ohm R."/>
            <person name="Sun H."/>
            <person name="Tunlid A."/>
            <person name="Henrissat B."/>
            <person name="Grigoriev I.V."/>
            <person name="Hibbett D.S."/>
            <person name="Martin F."/>
        </authorList>
    </citation>
    <scope>NUCLEOTIDE SEQUENCE [LARGE SCALE GENOMIC DNA]</scope>
    <source>
        <strain evidence="2 3">SS14</strain>
    </source>
</reference>
<organism evidence="2 3">
    <name type="scientific">Sphaerobolus stellatus (strain SS14)</name>
    <dbReference type="NCBI Taxonomy" id="990650"/>
    <lineage>
        <taxon>Eukaryota</taxon>
        <taxon>Fungi</taxon>
        <taxon>Dikarya</taxon>
        <taxon>Basidiomycota</taxon>
        <taxon>Agaricomycotina</taxon>
        <taxon>Agaricomycetes</taxon>
        <taxon>Phallomycetidae</taxon>
        <taxon>Geastrales</taxon>
        <taxon>Sphaerobolaceae</taxon>
        <taxon>Sphaerobolus</taxon>
    </lineage>
</organism>